<evidence type="ECO:0000256" key="1">
    <source>
        <dbReference type="SAM" id="MobiDB-lite"/>
    </source>
</evidence>
<organism evidence="2 3">
    <name type="scientific">Podila minutissima</name>
    <dbReference type="NCBI Taxonomy" id="64525"/>
    <lineage>
        <taxon>Eukaryota</taxon>
        <taxon>Fungi</taxon>
        <taxon>Fungi incertae sedis</taxon>
        <taxon>Mucoromycota</taxon>
        <taxon>Mortierellomycotina</taxon>
        <taxon>Mortierellomycetes</taxon>
        <taxon>Mortierellales</taxon>
        <taxon>Mortierellaceae</taxon>
        <taxon>Podila</taxon>
    </lineage>
</organism>
<accession>A0A9P5VK66</accession>
<dbReference type="AlphaFoldDB" id="A0A9P5VK66"/>
<feature type="region of interest" description="Disordered" evidence="1">
    <location>
        <begin position="22"/>
        <end position="129"/>
    </location>
</feature>
<proteinExistence type="predicted"/>
<dbReference type="EMBL" id="JAAAUY010000566">
    <property type="protein sequence ID" value="KAF9328414.1"/>
    <property type="molecule type" value="Genomic_DNA"/>
</dbReference>
<gene>
    <name evidence="2" type="ORF">BG006_008387</name>
</gene>
<name>A0A9P5VK66_9FUNG</name>
<evidence type="ECO:0000313" key="3">
    <source>
        <dbReference type="Proteomes" id="UP000696485"/>
    </source>
</evidence>
<protein>
    <submittedName>
        <fullName evidence="2">Uncharacterized protein</fullName>
    </submittedName>
</protein>
<dbReference type="Proteomes" id="UP000696485">
    <property type="component" value="Unassembled WGS sequence"/>
</dbReference>
<sequence length="176" mass="19660">MKGRYFLEAVVIPVRKVVKKTQPLREFQEIHSGSEEDEEEPSRKRSKITAGSSPAAQHNESDSTEQVQETDGNDIEIEQGSLVGTPHPDGHLDPDQQDIIPGSLTDHEDGGQGQAVSEEGDEGQTSTVDEPGWADLIDLWKEHDFQWALQRDRTEPSKVRPYSSDIVFGTTVLKRR</sequence>
<keyword evidence="3" id="KW-1185">Reference proteome</keyword>
<feature type="compositionally biased region" description="Polar residues" evidence="1">
    <location>
        <begin position="49"/>
        <end position="70"/>
    </location>
</feature>
<comment type="caution">
    <text evidence="2">The sequence shown here is derived from an EMBL/GenBank/DDBJ whole genome shotgun (WGS) entry which is preliminary data.</text>
</comment>
<reference evidence="2" key="1">
    <citation type="journal article" date="2020" name="Fungal Divers.">
        <title>Resolving the Mortierellaceae phylogeny through synthesis of multi-gene phylogenetics and phylogenomics.</title>
        <authorList>
            <person name="Vandepol N."/>
            <person name="Liber J."/>
            <person name="Desiro A."/>
            <person name="Na H."/>
            <person name="Kennedy M."/>
            <person name="Barry K."/>
            <person name="Grigoriev I.V."/>
            <person name="Miller A.N."/>
            <person name="O'Donnell K."/>
            <person name="Stajich J.E."/>
            <person name="Bonito G."/>
        </authorList>
    </citation>
    <scope>NUCLEOTIDE SEQUENCE</scope>
    <source>
        <strain evidence="2">NVP1</strain>
    </source>
</reference>
<evidence type="ECO:0000313" key="2">
    <source>
        <dbReference type="EMBL" id="KAF9328414.1"/>
    </source>
</evidence>